<dbReference type="RefSeq" id="WP_058477425.1">
    <property type="nucleotide sequence ID" value="NZ_CAAAIO010000001.1"/>
</dbReference>
<feature type="domain" description="PNPLA" evidence="5">
    <location>
        <begin position="10"/>
        <end position="211"/>
    </location>
</feature>
<dbReference type="InterPro" id="IPR002641">
    <property type="entry name" value="PNPLA_dom"/>
</dbReference>
<dbReference type="Proteomes" id="UP000054820">
    <property type="component" value="Unassembled WGS sequence"/>
</dbReference>
<dbReference type="PANTHER" id="PTHR14226">
    <property type="entry name" value="NEUROPATHY TARGET ESTERASE/SWISS CHEESE D.MELANOGASTER"/>
    <property type="match status" value="1"/>
</dbReference>
<keyword evidence="2 4" id="KW-0442">Lipid degradation</keyword>
<evidence type="ECO:0000313" key="9">
    <source>
        <dbReference type="Proteomes" id="UP000255110"/>
    </source>
</evidence>
<keyword evidence="1 4" id="KW-0378">Hydrolase</keyword>
<dbReference type="SUPFAM" id="SSF52151">
    <property type="entry name" value="FabD/lysophospholipase-like"/>
    <property type="match status" value="1"/>
</dbReference>
<evidence type="ECO:0000313" key="8">
    <source>
        <dbReference type="Proteomes" id="UP000054820"/>
    </source>
</evidence>
<dbReference type="Pfam" id="PF01734">
    <property type="entry name" value="Patatin"/>
    <property type="match status" value="1"/>
</dbReference>
<feature type="short sequence motif" description="DGA/G" evidence="4">
    <location>
        <begin position="198"/>
        <end position="200"/>
    </location>
</feature>
<evidence type="ECO:0000256" key="4">
    <source>
        <dbReference type="PROSITE-ProRule" id="PRU01161"/>
    </source>
</evidence>
<dbReference type="Proteomes" id="UP000255110">
    <property type="component" value="Unassembled WGS sequence"/>
</dbReference>
<proteinExistence type="predicted"/>
<sequence>MKKTHKTINLGLQGGGAHGAFTWGVLDYLLEDGRLDIEGLSSTSAGTMNAAILAQGLLNNDRDEARQALYNFWEEISKVNSLMSFKHWFGDSWFSLDQFSLDHSPFYFWFEIITHLMSPYQFNPFNLNPMRTILEKSIDFEALRKRSTVKLFVCATNVETGKVRIFTNPEITVDTLLASGCLPFLFQSVKIKDQYYWDGGYIGNPAIYPLIYNCTCQDVVIVHINPIIRSGPLYHVGEILNRVNEVSFNSSLMREMRAIAFVTDLIDSKQTEGLDLKRMHMHSIRADDEMTKHDVSTKLNADWDFLVYLRDRGRLIAKKWFHDNFSKIGKESSVDIRKEFL</sequence>
<dbReference type="GO" id="GO:0016787">
    <property type="term" value="F:hydrolase activity"/>
    <property type="evidence" value="ECO:0007669"/>
    <property type="project" value="UniProtKB-UniRule"/>
</dbReference>
<reference evidence="7 9" key="2">
    <citation type="submission" date="2018-06" db="EMBL/GenBank/DDBJ databases">
        <authorList>
            <consortium name="Pathogen Informatics"/>
            <person name="Doyle S."/>
        </authorList>
    </citation>
    <scope>NUCLEOTIDE SEQUENCE [LARGE SCALE GENOMIC DNA]</scope>
    <source>
        <strain evidence="7 9">NCTC11991</strain>
    </source>
</reference>
<evidence type="ECO:0000313" key="7">
    <source>
        <dbReference type="EMBL" id="STY22833.1"/>
    </source>
</evidence>
<dbReference type="PANTHER" id="PTHR14226:SF78">
    <property type="entry name" value="SLR0060 PROTEIN"/>
    <property type="match status" value="1"/>
</dbReference>
<name>A0A378L7N4_9GAMM</name>
<dbReference type="Gene3D" id="3.40.1090.10">
    <property type="entry name" value="Cytosolic phospholipase A2 catalytic domain"/>
    <property type="match status" value="2"/>
</dbReference>
<protein>
    <submittedName>
        <fullName evidence="7">Esterase</fullName>
    </submittedName>
</protein>
<evidence type="ECO:0000313" key="6">
    <source>
        <dbReference type="EMBL" id="KTD77523.1"/>
    </source>
</evidence>
<dbReference type="GO" id="GO:0016042">
    <property type="term" value="P:lipid catabolic process"/>
    <property type="evidence" value="ECO:0007669"/>
    <property type="project" value="UniProtKB-UniRule"/>
</dbReference>
<dbReference type="EMBL" id="LNYZ01000013">
    <property type="protein sequence ID" value="KTD77523.1"/>
    <property type="molecule type" value="Genomic_DNA"/>
</dbReference>
<organism evidence="7 9">
    <name type="scientific">Legionella steigerwaltii</name>
    <dbReference type="NCBI Taxonomy" id="460"/>
    <lineage>
        <taxon>Bacteria</taxon>
        <taxon>Pseudomonadati</taxon>
        <taxon>Pseudomonadota</taxon>
        <taxon>Gammaproteobacteria</taxon>
        <taxon>Legionellales</taxon>
        <taxon>Legionellaceae</taxon>
        <taxon>Legionella</taxon>
    </lineage>
</organism>
<dbReference type="PROSITE" id="PS51635">
    <property type="entry name" value="PNPLA"/>
    <property type="match status" value="1"/>
</dbReference>
<feature type="active site" description="Nucleophile" evidence="4">
    <location>
        <position position="44"/>
    </location>
</feature>
<dbReference type="AlphaFoldDB" id="A0A378L7N4"/>
<gene>
    <name evidence="6" type="ORF">Lstg_1880</name>
    <name evidence="7" type="ORF">NCTC11991_01433</name>
</gene>
<reference evidence="6 8" key="1">
    <citation type="submission" date="2015-11" db="EMBL/GenBank/DDBJ databases">
        <title>Genomic analysis of 38 Legionella species identifies large and diverse effector repertoires.</title>
        <authorList>
            <person name="Burstein D."/>
            <person name="Amaro F."/>
            <person name="Zusman T."/>
            <person name="Lifshitz Z."/>
            <person name="Cohen O."/>
            <person name="Gilbert J.A."/>
            <person name="Pupko T."/>
            <person name="Shuman H.A."/>
            <person name="Segal G."/>
        </authorList>
    </citation>
    <scope>NUCLEOTIDE SEQUENCE [LARGE SCALE GENOMIC DNA]</scope>
    <source>
        <strain evidence="6 8">SC-18-C9</strain>
    </source>
</reference>
<evidence type="ECO:0000256" key="3">
    <source>
        <dbReference type="ARBA" id="ARBA00023098"/>
    </source>
</evidence>
<feature type="active site" description="Proton acceptor" evidence="4">
    <location>
        <position position="198"/>
    </location>
</feature>
<dbReference type="InterPro" id="IPR050301">
    <property type="entry name" value="NTE"/>
</dbReference>
<accession>A0A378L7N4</accession>
<evidence type="ECO:0000259" key="5">
    <source>
        <dbReference type="PROSITE" id="PS51635"/>
    </source>
</evidence>
<dbReference type="EMBL" id="UGOY01000001">
    <property type="protein sequence ID" value="STY22833.1"/>
    <property type="molecule type" value="Genomic_DNA"/>
</dbReference>
<keyword evidence="8" id="KW-1185">Reference proteome</keyword>
<dbReference type="STRING" id="460.Lstg_1880"/>
<keyword evidence="3 4" id="KW-0443">Lipid metabolism</keyword>
<feature type="short sequence motif" description="GXGXXG" evidence="4">
    <location>
        <begin position="14"/>
        <end position="19"/>
    </location>
</feature>
<dbReference type="OrthoDB" id="9807112at2"/>
<comment type="caution">
    <text evidence="4">Lacks conserved residue(s) required for the propagation of feature annotation.</text>
</comment>
<dbReference type="InterPro" id="IPR016035">
    <property type="entry name" value="Acyl_Trfase/lysoPLipase"/>
</dbReference>
<evidence type="ECO:0000256" key="1">
    <source>
        <dbReference type="ARBA" id="ARBA00022801"/>
    </source>
</evidence>
<evidence type="ECO:0000256" key="2">
    <source>
        <dbReference type="ARBA" id="ARBA00022963"/>
    </source>
</evidence>